<proteinExistence type="predicted"/>
<reference evidence="3" key="1">
    <citation type="submission" date="2019-08" db="EMBL/GenBank/DDBJ databases">
        <authorList>
            <person name="Kucharzyk K."/>
            <person name="Murdoch R.W."/>
            <person name="Higgins S."/>
            <person name="Loffler F."/>
        </authorList>
    </citation>
    <scope>NUCLEOTIDE SEQUENCE</scope>
</reference>
<dbReference type="PANTHER" id="PTHR46558:SF11">
    <property type="entry name" value="HTH-TYPE TRANSCRIPTIONAL REGULATOR XRE"/>
    <property type="match status" value="1"/>
</dbReference>
<dbReference type="AlphaFoldDB" id="A0A645ALX7"/>
<feature type="domain" description="HTH cro/C1-type" evidence="2">
    <location>
        <begin position="6"/>
        <end position="60"/>
    </location>
</feature>
<evidence type="ECO:0000256" key="1">
    <source>
        <dbReference type="ARBA" id="ARBA00023125"/>
    </source>
</evidence>
<gene>
    <name evidence="3" type="primary">xre_1</name>
    <name evidence="3" type="ORF">SDC9_100820</name>
</gene>
<accession>A0A645ALX7</accession>
<dbReference type="InterPro" id="IPR010982">
    <property type="entry name" value="Lambda_DNA-bd_dom_sf"/>
</dbReference>
<dbReference type="Gene3D" id="1.10.260.40">
    <property type="entry name" value="lambda repressor-like DNA-binding domains"/>
    <property type="match status" value="1"/>
</dbReference>
<dbReference type="PANTHER" id="PTHR46558">
    <property type="entry name" value="TRACRIPTIONAL REGULATORY PROTEIN-RELATED-RELATED"/>
    <property type="match status" value="1"/>
</dbReference>
<name>A0A645ALX7_9ZZZZ</name>
<evidence type="ECO:0000313" key="3">
    <source>
        <dbReference type="EMBL" id="MPM54047.1"/>
    </source>
</evidence>
<dbReference type="CDD" id="cd00093">
    <property type="entry name" value="HTH_XRE"/>
    <property type="match status" value="1"/>
</dbReference>
<dbReference type="SMART" id="SM00530">
    <property type="entry name" value="HTH_XRE"/>
    <property type="match status" value="1"/>
</dbReference>
<sequence>MFGDKLKELRKGKKATQDDLAAFLNIKRQTYSAYERNISLPDIPSLVKLASFFNVSVDYLISDEIKTIQNEPPLSPEQIELLKSCADLPIDDLKKVIEYTNLLKLKQNHNL</sequence>
<evidence type="ECO:0000259" key="2">
    <source>
        <dbReference type="PROSITE" id="PS50943"/>
    </source>
</evidence>
<keyword evidence="1" id="KW-0238">DNA-binding</keyword>
<dbReference type="SUPFAM" id="SSF47413">
    <property type="entry name" value="lambda repressor-like DNA-binding domains"/>
    <property type="match status" value="1"/>
</dbReference>
<protein>
    <submittedName>
        <fullName evidence="3">HTH-type transcriptional regulator Xre</fullName>
    </submittedName>
</protein>
<comment type="caution">
    <text evidence="3">The sequence shown here is derived from an EMBL/GenBank/DDBJ whole genome shotgun (WGS) entry which is preliminary data.</text>
</comment>
<organism evidence="3">
    <name type="scientific">bioreactor metagenome</name>
    <dbReference type="NCBI Taxonomy" id="1076179"/>
    <lineage>
        <taxon>unclassified sequences</taxon>
        <taxon>metagenomes</taxon>
        <taxon>ecological metagenomes</taxon>
    </lineage>
</organism>
<dbReference type="GO" id="GO:0003677">
    <property type="term" value="F:DNA binding"/>
    <property type="evidence" value="ECO:0007669"/>
    <property type="project" value="UniProtKB-KW"/>
</dbReference>
<dbReference type="EMBL" id="VSSQ01014620">
    <property type="protein sequence ID" value="MPM54047.1"/>
    <property type="molecule type" value="Genomic_DNA"/>
</dbReference>
<dbReference type="Pfam" id="PF01381">
    <property type="entry name" value="HTH_3"/>
    <property type="match status" value="1"/>
</dbReference>
<dbReference type="InterPro" id="IPR001387">
    <property type="entry name" value="Cro/C1-type_HTH"/>
</dbReference>
<dbReference type="PROSITE" id="PS50943">
    <property type="entry name" value="HTH_CROC1"/>
    <property type="match status" value="1"/>
</dbReference>